<reference evidence="3" key="1">
    <citation type="submission" date="2016-06" db="EMBL/GenBank/DDBJ databases">
        <title>Parallel loss of symbiosis genes in relatives of nitrogen-fixing non-legume Parasponia.</title>
        <authorList>
            <person name="Van Velzen R."/>
            <person name="Holmer R."/>
            <person name="Bu F."/>
            <person name="Rutten L."/>
            <person name="Van Zeijl A."/>
            <person name="Liu W."/>
            <person name="Santuari L."/>
            <person name="Cao Q."/>
            <person name="Sharma T."/>
            <person name="Shen D."/>
            <person name="Roswanjaya Y."/>
            <person name="Wardhani T."/>
            <person name="Kalhor M.S."/>
            <person name="Jansen J."/>
            <person name="Van den Hoogen J."/>
            <person name="Gungor B."/>
            <person name="Hartog M."/>
            <person name="Hontelez J."/>
            <person name="Verver J."/>
            <person name="Yang W.-C."/>
            <person name="Schijlen E."/>
            <person name="Repin R."/>
            <person name="Schilthuizen M."/>
            <person name="Schranz E."/>
            <person name="Heidstra R."/>
            <person name="Miyata K."/>
            <person name="Fedorova E."/>
            <person name="Kohlen W."/>
            <person name="Bisseling T."/>
            <person name="Smit S."/>
            <person name="Geurts R."/>
        </authorList>
    </citation>
    <scope>NUCLEOTIDE SEQUENCE [LARGE SCALE GENOMIC DNA]</scope>
    <source>
        <strain evidence="3">cv. RG33-2</strain>
    </source>
</reference>
<dbReference type="Proteomes" id="UP000237000">
    <property type="component" value="Unassembled WGS sequence"/>
</dbReference>
<evidence type="ECO:0000313" key="3">
    <source>
        <dbReference type="Proteomes" id="UP000237000"/>
    </source>
</evidence>
<sequence length="230" mass="25896">MTSCLGLSSRDENNLDLPRTRRYIPPDMTQEVWNKCVDYFSSEEFRGNPETGEMQSIAENYQQRYMDPVTGIWPSEEHKMVEIRTTQLKSQASSSASSSSTQSALPCTNETFITDEVLGVRRGYRRGVGPKLKGAASTSFTVASPPRDSPVPDTERDVEIQYFNEKLRYMSSALARLVPRFHMSIQLPAAFDILPMPLPPTLPSRFRSEPLSPTSDTQDNTDQDETDLDS</sequence>
<evidence type="ECO:0000313" key="2">
    <source>
        <dbReference type="EMBL" id="PON99164.1"/>
    </source>
</evidence>
<evidence type="ECO:0000256" key="1">
    <source>
        <dbReference type="SAM" id="MobiDB-lite"/>
    </source>
</evidence>
<protein>
    <submittedName>
        <fullName evidence="2">Uncharacterized protein</fullName>
    </submittedName>
</protein>
<feature type="region of interest" description="Disordered" evidence="1">
    <location>
        <begin position="199"/>
        <end position="230"/>
    </location>
</feature>
<gene>
    <name evidence="2" type="ORF">TorRG33x02_050240</name>
</gene>
<accession>A0A2P5FN14</accession>
<dbReference type="AlphaFoldDB" id="A0A2P5FN14"/>
<dbReference type="InParanoid" id="A0A2P5FN14"/>
<comment type="caution">
    <text evidence="2">The sequence shown here is derived from an EMBL/GenBank/DDBJ whole genome shotgun (WGS) entry which is preliminary data.</text>
</comment>
<feature type="compositionally biased region" description="Acidic residues" evidence="1">
    <location>
        <begin position="219"/>
        <end position="230"/>
    </location>
</feature>
<name>A0A2P5FN14_TREOI</name>
<dbReference type="EMBL" id="JXTC01000020">
    <property type="protein sequence ID" value="PON99164.1"/>
    <property type="molecule type" value="Genomic_DNA"/>
</dbReference>
<keyword evidence="3" id="KW-1185">Reference proteome</keyword>
<organism evidence="2 3">
    <name type="scientific">Trema orientale</name>
    <name type="common">Charcoal tree</name>
    <name type="synonym">Celtis orientalis</name>
    <dbReference type="NCBI Taxonomy" id="63057"/>
    <lineage>
        <taxon>Eukaryota</taxon>
        <taxon>Viridiplantae</taxon>
        <taxon>Streptophyta</taxon>
        <taxon>Embryophyta</taxon>
        <taxon>Tracheophyta</taxon>
        <taxon>Spermatophyta</taxon>
        <taxon>Magnoliopsida</taxon>
        <taxon>eudicotyledons</taxon>
        <taxon>Gunneridae</taxon>
        <taxon>Pentapetalae</taxon>
        <taxon>rosids</taxon>
        <taxon>fabids</taxon>
        <taxon>Rosales</taxon>
        <taxon>Cannabaceae</taxon>
        <taxon>Trema</taxon>
    </lineage>
</organism>
<proteinExistence type="predicted"/>